<dbReference type="EMBL" id="KZ992998">
    <property type="protein sequence ID" value="RKP05927.1"/>
    <property type="molecule type" value="Genomic_DNA"/>
</dbReference>
<evidence type="ECO:0000256" key="4">
    <source>
        <dbReference type="RuleBase" id="RU004005"/>
    </source>
</evidence>
<evidence type="ECO:0000256" key="1">
    <source>
        <dbReference type="ARBA" id="ARBA00009451"/>
    </source>
</evidence>
<accession>A0A4P9XJI5</accession>
<gene>
    <name evidence="5" type="ORF">THASP1DRAFT_19159</name>
</gene>
<keyword evidence="6" id="KW-1185">Reference proteome</keyword>
<dbReference type="InterPro" id="IPR001063">
    <property type="entry name" value="Ribosomal_uL22"/>
</dbReference>
<dbReference type="Pfam" id="PF00237">
    <property type="entry name" value="Ribosomal_L22"/>
    <property type="match status" value="1"/>
</dbReference>
<sequence>QFQVATSNFKTSTRKLRFIADQISGLDVQEAIRQMEFSKKKSAKKILGTLALGRNNARLQKDMDMTKLYVDRAWVGKGQYLKRTRIHGRGRFGVMHHPKAHMKIVLRERQPEEDVGRGRRRDIRGWHFTKKVWTSLQDKPIYNPKPYYNW</sequence>
<dbReference type="InterPro" id="IPR036394">
    <property type="entry name" value="Ribosomal_uL22_sf"/>
</dbReference>
<dbReference type="Gene3D" id="3.90.470.10">
    <property type="entry name" value="Ribosomal protein L22/L17"/>
    <property type="match status" value="1"/>
</dbReference>
<keyword evidence="3 4" id="KW-0687">Ribonucleoprotein</keyword>
<dbReference type="PANTHER" id="PTHR13501:SF8">
    <property type="entry name" value="LARGE RIBOSOMAL SUBUNIT PROTEIN UL22M"/>
    <property type="match status" value="1"/>
</dbReference>
<dbReference type="SUPFAM" id="SSF54843">
    <property type="entry name" value="Ribosomal protein L22"/>
    <property type="match status" value="1"/>
</dbReference>
<dbReference type="PANTHER" id="PTHR13501">
    <property type="entry name" value="CHLOROPLAST 50S RIBOSOMAL PROTEIN L22-RELATED"/>
    <property type="match status" value="1"/>
</dbReference>
<reference evidence="6" key="1">
    <citation type="journal article" date="2018" name="Nat. Microbiol.">
        <title>Leveraging single-cell genomics to expand the fungal tree of life.</title>
        <authorList>
            <person name="Ahrendt S.R."/>
            <person name="Quandt C.A."/>
            <person name="Ciobanu D."/>
            <person name="Clum A."/>
            <person name="Salamov A."/>
            <person name="Andreopoulos B."/>
            <person name="Cheng J.F."/>
            <person name="Woyke T."/>
            <person name="Pelin A."/>
            <person name="Henrissat B."/>
            <person name="Reynolds N.K."/>
            <person name="Benny G.L."/>
            <person name="Smith M.E."/>
            <person name="James T.Y."/>
            <person name="Grigoriev I.V."/>
        </authorList>
    </citation>
    <scope>NUCLEOTIDE SEQUENCE [LARGE SCALE GENOMIC DNA]</scope>
    <source>
        <strain evidence="6">RSA 1356</strain>
    </source>
</reference>
<evidence type="ECO:0000256" key="2">
    <source>
        <dbReference type="ARBA" id="ARBA00022980"/>
    </source>
</evidence>
<dbReference type="GO" id="GO:0003735">
    <property type="term" value="F:structural constituent of ribosome"/>
    <property type="evidence" value="ECO:0007669"/>
    <property type="project" value="InterPro"/>
</dbReference>
<evidence type="ECO:0000256" key="3">
    <source>
        <dbReference type="ARBA" id="ARBA00023274"/>
    </source>
</evidence>
<dbReference type="CDD" id="cd00336">
    <property type="entry name" value="Ribosomal_L22"/>
    <property type="match status" value="1"/>
</dbReference>
<dbReference type="GO" id="GO:0006412">
    <property type="term" value="P:translation"/>
    <property type="evidence" value="ECO:0007669"/>
    <property type="project" value="InterPro"/>
</dbReference>
<evidence type="ECO:0000313" key="6">
    <source>
        <dbReference type="Proteomes" id="UP000271241"/>
    </source>
</evidence>
<feature type="non-terminal residue" evidence="5">
    <location>
        <position position="1"/>
    </location>
</feature>
<proteinExistence type="inferred from homology"/>
<keyword evidence="2 4" id="KW-0689">Ribosomal protein</keyword>
<dbReference type="InterPro" id="IPR018260">
    <property type="entry name" value="Ribosomal_uL22_CS"/>
</dbReference>
<dbReference type="Proteomes" id="UP000271241">
    <property type="component" value="Unassembled WGS sequence"/>
</dbReference>
<dbReference type="AlphaFoldDB" id="A0A4P9XJI5"/>
<dbReference type="STRING" id="78915.A0A4P9XJI5"/>
<organism evidence="5 6">
    <name type="scientific">Thamnocephalis sphaerospora</name>
    <dbReference type="NCBI Taxonomy" id="78915"/>
    <lineage>
        <taxon>Eukaryota</taxon>
        <taxon>Fungi</taxon>
        <taxon>Fungi incertae sedis</taxon>
        <taxon>Zoopagomycota</taxon>
        <taxon>Zoopagomycotina</taxon>
        <taxon>Zoopagomycetes</taxon>
        <taxon>Zoopagales</taxon>
        <taxon>Sigmoideomycetaceae</taxon>
        <taxon>Thamnocephalis</taxon>
    </lineage>
</organism>
<protein>
    <submittedName>
        <fullName evidence="5">Ribosomal protein L22/L17</fullName>
    </submittedName>
</protein>
<dbReference type="GO" id="GO:0005762">
    <property type="term" value="C:mitochondrial large ribosomal subunit"/>
    <property type="evidence" value="ECO:0007669"/>
    <property type="project" value="TreeGrafter"/>
</dbReference>
<dbReference type="InterPro" id="IPR047867">
    <property type="entry name" value="Ribosomal_uL22_bac/org-type"/>
</dbReference>
<comment type="similarity">
    <text evidence="1 4">Belongs to the universal ribosomal protein uL22 family.</text>
</comment>
<dbReference type="OrthoDB" id="416470at2759"/>
<dbReference type="PROSITE" id="PS00464">
    <property type="entry name" value="RIBOSOMAL_L22"/>
    <property type="match status" value="1"/>
</dbReference>
<name>A0A4P9XJI5_9FUNG</name>
<evidence type="ECO:0000313" key="5">
    <source>
        <dbReference type="EMBL" id="RKP05927.1"/>
    </source>
</evidence>